<keyword evidence="2" id="KW-1133">Transmembrane helix</keyword>
<gene>
    <name evidence="3" type="ORF">HYH03_017136</name>
</gene>
<reference evidence="3" key="1">
    <citation type="journal article" date="2020" name="bioRxiv">
        <title>Comparative genomics of Chlamydomonas.</title>
        <authorList>
            <person name="Craig R.J."/>
            <person name="Hasan A.R."/>
            <person name="Ness R.W."/>
            <person name="Keightley P.D."/>
        </authorList>
    </citation>
    <scope>NUCLEOTIDE SEQUENCE</scope>
    <source>
        <strain evidence="3">CCAP 11/70</strain>
    </source>
</reference>
<protein>
    <submittedName>
        <fullName evidence="3">Uncharacterized protein</fullName>
    </submittedName>
</protein>
<dbReference type="AlphaFoldDB" id="A0A836BP79"/>
<keyword evidence="2" id="KW-0472">Membrane</keyword>
<evidence type="ECO:0000313" key="4">
    <source>
        <dbReference type="Proteomes" id="UP000612055"/>
    </source>
</evidence>
<sequence length="490" mass="49018">MSPIGTETGMDARLLPPRQGSTDIDSPRMDTPSVLDSAISPDPRSAWFLRRYWERYGKQPKLLKDKGSDSHHLPPSPPPPPPPSAPLPPAPPPPPLSSPAGPEAPLGPTTPLLPASAQRVPPSPSFPLLLRVSSTGYGSSQQSLTPPAPASTKPGPVSPSSGSPSAQYAAASSGPGAGASCQGSCRQAAAGGDKRFSTGSDTTLLGTTIKQAAAAAGRSGVASVVPLVMALAYTVLLLGVFSLVFSQLASTTANPLGFFAGIMPRTTRPNPALVTRLPTSTPGASTASTVIADPTAAQRAFRVMGRSAAEDALLGGSLDFGASLGAALFSSRKTGSRNGDGTEASAAGAKGGAGGGAKGQGPHTEAHAMRVAASLGASFWDKPENRQPLARAEASSGSSNQEESTEVEGSAGVGVVKGRQAAAVAAGASGAQRLHRKAGAVQQGGGGAKEGGGVPQVRVVDSGSGSGSEAEQAAGAMGQSSWWRRRGGWR</sequence>
<organism evidence="3 4">
    <name type="scientific">Edaphochlamys debaryana</name>
    <dbReference type="NCBI Taxonomy" id="47281"/>
    <lineage>
        <taxon>Eukaryota</taxon>
        <taxon>Viridiplantae</taxon>
        <taxon>Chlorophyta</taxon>
        <taxon>core chlorophytes</taxon>
        <taxon>Chlorophyceae</taxon>
        <taxon>CS clade</taxon>
        <taxon>Chlamydomonadales</taxon>
        <taxon>Chlamydomonadales incertae sedis</taxon>
        <taxon>Edaphochlamys</taxon>
    </lineage>
</organism>
<feature type="compositionally biased region" description="Low complexity" evidence="1">
    <location>
        <begin position="467"/>
        <end position="482"/>
    </location>
</feature>
<feature type="region of interest" description="Disordered" evidence="1">
    <location>
        <begin position="59"/>
        <end position="180"/>
    </location>
</feature>
<feature type="compositionally biased region" description="Basic and acidic residues" evidence="1">
    <location>
        <begin position="59"/>
        <end position="72"/>
    </location>
</feature>
<evidence type="ECO:0000256" key="1">
    <source>
        <dbReference type="SAM" id="MobiDB-lite"/>
    </source>
</evidence>
<evidence type="ECO:0000313" key="3">
    <source>
        <dbReference type="EMBL" id="KAG2484046.1"/>
    </source>
</evidence>
<feature type="region of interest" description="Disordered" evidence="1">
    <location>
        <begin position="386"/>
        <end position="412"/>
    </location>
</feature>
<feature type="compositionally biased region" description="Pro residues" evidence="1">
    <location>
        <begin position="74"/>
        <end position="97"/>
    </location>
</feature>
<accession>A0A836BP79</accession>
<feature type="compositionally biased region" description="Gly residues" evidence="1">
    <location>
        <begin position="349"/>
        <end position="359"/>
    </location>
</feature>
<feature type="region of interest" description="Disordered" evidence="1">
    <location>
        <begin position="1"/>
        <end position="41"/>
    </location>
</feature>
<feature type="compositionally biased region" description="Low complexity" evidence="1">
    <location>
        <begin position="98"/>
        <end position="115"/>
    </location>
</feature>
<feature type="compositionally biased region" description="Low complexity" evidence="1">
    <location>
        <begin position="154"/>
        <end position="180"/>
    </location>
</feature>
<feature type="region of interest" description="Disordered" evidence="1">
    <location>
        <begin position="427"/>
        <end position="490"/>
    </location>
</feature>
<keyword evidence="4" id="KW-1185">Reference proteome</keyword>
<evidence type="ECO:0000256" key="2">
    <source>
        <dbReference type="SAM" id="Phobius"/>
    </source>
</evidence>
<feature type="compositionally biased region" description="Polar residues" evidence="1">
    <location>
        <begin position="132"/>
        <end position="145"/>
    </location>
</feature>
<name>A0A836BP79_9CHLO</name>
<feature type="transmembrane region" description="Helical" evidence="2">
    <location>
        <begin position="220"/>
        <end position="245"/>
    </location>
</feature>
<feature type="region of interest" description="Disordered" evidence="1">
    <location>
        <begin position="331"/>
        <end position="365"/>
    </location>
</feature>
<keyword evidence="2" id="KW-0812">Transmembrane</keyword>
<comment type="caution">
    <text evidence="3">The sequence shown here is derived from an EMBL/GenBank/DDBJ whole genome shotgun (WGS) entry which is preliminary data.</text>
</comment>
<dbReference type="Proteomes" id="UP000612055">
    <property type="component" value="Unassembled WGS sequence"/>
</dbReference>
<dbReference type="EMBL" id="JAEHOE010000159">
    <property type="protein sequence ID" value="KAG2484046.1"/>
    <property type="molecule type" value="Genomic_DNA"/>
</dbReference>
<feature type="compositionally biased region" description="Gly residues" evidence="1">
    <location>
        <begin position="442"/>
        <end position="454"/>
    </location>
</feature>
<proteinExistence type="predicted"/>